<accession>A0A183CWZ7</accession>
<dbReference type="Proteomes" id="UP000271098">
    <property type="component" value="Unassembled WGS sequence"/>
</dbReference>
<feature type="compositionally biased region" description="Acidic residues" evidence="1">
    <location>
        <begin position="69"/>
        <end position="80"/>
    </location>
</feature>
<feature type="region of interest" description="Disordered" evidence="1">
    <location>
        <begin position="34"/>
        <end position="93"/>
    </location>
</feature>
<name>A0A183CWZ7_9BILA</name>
<protein>
    <submittedName>
        <fullName evidence="4">Clathrin_bdg domain-containing protein</fullName>
    </submittedName>
</protein>
<feature type="compositionally biased region" description="Polar residues" evidence="1">
    <location>
        <begin position="297"/>
        <end position="312"/>
    </location>
</feature>
<reference evidence="2 3" key="2">
    <citation type="submission" date="2018-11" db="EMBL/GenBank/DDBJ databases">
        <authorList>
            <consortium name="Pathogen Informatics"/>
        </authorList>
    </citation>
    <scope>NUCLEOTIDE SEQUENCE [LARGE SCALE GENOMIC DNA]</scope>
</reference>
<evidence type="ECO:0000313" key="2">
    <source>
        <dbReference type="EMBL" id="VDK29168.1"/>
    </source>
</evidence>
<evidence type="ECO:0000256" key="1">
    <source>
        <dbReference type="SAM" id="MobiDB-lite"/>
    </source>
</evidence>
<feature type="region of interest" description="Disordered" evidence="1">
    <location>
        <begin position="112"/>
        <end position="139"/>
    </location>
</feature>
<reference evidence="4" key="1">
    <citation type="submission" date="2016-06" db="UniProtKB">
        <authorList>
            <consortium name="WormBaseParasite"/>
        </authorList>
    </citation>
    <scope>IDENTIFICATION</scope>
</reference>
<feature type="compositionally biased region" description="Basic residues" evidence="1">
    <location>
        <begin position="119"/>
        <end position="129"/>
    </location>
</feature>
<gene>
    <name evidence="2" type="ORF">GPUH_LOCUS988</name>
</gene>
<feature type="compositionally biased region" description="Polar residues" evidence="1">
    <location>
        <begin position="37"/>
        <end position="62"/>
    </location>
</feature>
<dbReference type="AlphaFoldDB" id="A0A183CWZ7"/>
<feature type="compositionally biased region" description="Basic and acidic residues" evidence="1">
    <location>
        <begin position="314"/>
        <end position="323"/>
    </location>
</feature>
<organism evidence="4">
    <name type="scientific">Gongylonema pulchrum</name>
    <dbReference type="NCBI Taxonomy" id="637853"/>
    <lineage>
        <taxon>Eukaryota</taxon>
        <taxon>Metazoa</taxon>
        <taxon>Ecdysozoa</taxon>
        <taxon>Nematoda</taxon>
        <taxon>Chromadorea</taxon>
        <taxon>Rhabditida</taxon>
        <taxon>Spirurina</taxon>
        <taxon>Spiruromorpha</taxon>
        <taxon>Spiruroidea</taxon>
        <taxon>Gongylonematidae</taxon>
        <taxon>Gongylonema</taxon>
    </lineage>
</organism>
<sequence length="739" mass="81446">MTVSGIKPRFMPPVAYTLLVYFFQFSTQIYHERDPADQSTAGTSSLDPTRMTSDSVQLNASTKGLALESDVESIENDETDSSDKDGEAGSSNYSQLSGGWLSVMLTEGKELASGSGSNLHRRSGRRKGAQKIDSVDPPAETDEINFCQWLEEFTGKRLTEGSQASDSSPAINSKETNIGLYSSPCLRPSAVATNQADEFGNIFTPYQSKRFAGGRRITGEHETLTPVSLFNSGEIDYSRAPNLYRQIGTENFKQVEATVSSENPEKSNLLFQLEQFVGQNEVTNSVLPDNSGRRDSSINPSNPSLRRTTCTGHNIKEPKFMDSPNELEKNSLFRQLEEFNEKWLTGQGQITNPFLPINTGGTDSRLNPSPSWTPGIGHGFKEMKFVDPLAKPEKNYASHQLQQFRGDWQIEQDGTCNLSLSSSNEESDCAPDLSLCRISDAQQVTEEFGCTEFSATAFEEEWIFRHCAQLFQELPTKEIETIILALSSNAESDFHRNFSSDRRTQEGQNANEIVLTDLTSPSDEVCGVTPTAQNPPASFDDCARYTVSGDSTPEKVEASNSGSLQPKELQPTTVMKQQYVESNQESKFPQHIAPSQIYGTELELTDSTKLSKNALATENFPLVFFTDEKSGTTVYSQQGSCDDELGFHAFFSQTSAGDETDSVLFSRKIPTDTEGELDSLSAQIFIDTELEQNPLLLQASCGEVEPGENSNLSVLSRNILEVTTRKENTVATGFIVDVK</sequence>
<feature type="region of interest" description="Disordered" evidence="1">
    <location>
        <begin position="284"/>
        <end position="323"/>
    </location>
</feature>
<evidence type="ECO:0000313" key="3">
    <source>
        <dbReference type="Proteomes" id="UP000271098"/>
    </source>
</evidence>
<dbReference type="WBParaSite" id="GPUH_0000098801-mRNA-1">
    <property type="protein sequence ID" value="GPUH_0000098801-mRNA-1"/>
    <property type="gene ID" value="GPUH_0000098801"/>
</dbReference>
<dbReference type="EMBL" id="UYRT01001068">
    <property type="protein sequence ID" value="VDK29168.1"/>
    <property type="molecule type" value="Genomic_DNA"/>
</dbReference>
<proteinExistence type="predicted"/>
<evidence type="ECO:0000313" key="4">
    <source>
        <dbReference type="WBParaSite" id="GPUH_0000098801-mRNA-1"/>
    </source>
</evidence>
<keyword evidence="3" id="KW-1185">Reference proteome</keyword>